<evidence type="ECO:0000256" key="1">
    <source>
        <dbReference type="SAM" id="MobiDB-lite"/>
    </source>
</evidence>
<evidence type="ECO:0000313" key="2">
    <source>
        <dbReference type="EMBL" id="ODV82304.1"/>
    </source>
</evidence>
<dbReference type="AlphaFoldDB" id="A0A1E4SS19"/>
<evidence type="ECO:0000313" key="3">
    <source>
        <dbReference type="Proteomes" id="UP000094285"/>
    </source>
</evidence>
<proteinExistence type="predicted"/>
<keyword evidence="3" id="KW-1185">Reference proteome</keyword>
<feature type="compositionally biased region" description="Pro residues" evidence="1">
    <location>
        <begin position="108"/>
        <end position="125"/>
    </location>
</feature>
<feature type="region of interest" description="Disordered" evidence="1">
    <location>
        <begin position="92"/>
        <end position="152"/>
    </location>
</feature>
<sequence>MDCHVRLVLRGHARARTTRRESCHGWRRLSLAPRWACYVPTPTTATHQHQPLLRTSIWHCNCTGTPIKLCLVSRSLPLAGANVKLWQIGRGASQATPPNHHHHHYHHPPAPPAPAPTLPLPPFSHPPRTVSPSPAYPLLARQGWTRPRRRTA</sequence>
<dbReference type="RefSeq" id="XP_020067426.1">
    <property type="nucleotide sequence ID" value="XM_020206287.1"/>
</dbReference>
<name>A0A1E4SS19_9ASCO</name>
<gene>
    <name evidence="2" type="ORF">CANTADRAFT_139989</name>
</gene>
<reference evidence="3" key="1">
    <citation type="submission" date="2016-05" db="EMBL/GenBank/DDBJ databases">
        <title>Comparative genomics of biotechnologically important yeasts.</title>
        <authorList>
            <consortium name="DOE Joint Genome Institute"/>
            <person name="Riley R."/>
            <person name="Haridas S."/>
            <person name="Wolfe K.H."/>
            <person name="Lopes M.R."/>
            <person name="Hittinger C.T."/>
            <person name="Goker M."/>
            <person name="Salamov A."/>
            <person name="Wisecaver J."/>
            <person name="Long T.M."/>
            <person name="Aerts A.L."/>
            <person name="Barry K."/>
            <person name="Choi C."/>
            <person name="Clum A."/>
            <person name="Coughlan A.Y."/>
            <person name="Deshpande S."/>
            <person name="Douglass A.P."/>
            <person name="Hanson S.J."/>
            <person name="Klenk H.-P."/>
            <person name="Labutti K."/>
            <person name="Lapidus A."/>
            <person name="Lindquist E."/>
            <person name="Lipzen A."/>
            <person name="Meier-Kolthoff J.P."/>
            <person name="Ohm R.A."/>
            <person name="Otillar R.P."/>
            <person name="Pangilinan J."/>
            <person name="Peng Y."/>
            <person name="Rokas A."/>
            <person name="Rosa C.A."/>
            <person name="Scheuner C."/>
            <person name="Sibirny A.A."/>
            <person name="Slot J.C."/>
            <person name="Stielow J.B."/>
            <person name="Sun H."/>
            <person name="Kurtzman C.P."/>
            <person name="Blackwell M."/>
            <person name="Grigoriev I.V."/>
            <person name="Jeffries T.W."/>
        </authorList>
    </citation>
    <scope>NUCLEOTIDE SEQUENCE [LARGE SCALE GENOMIC DNA]</scope>
    <source>
        <strain evidence="3">NRRL Y-17324</strain>
    </source>
</reference>
<dbReference type="GeneID" id="30980424"/>
<dbReference type="Proteomes" id="UP000094285">
    <property type="component" value="Unassembled WGS sequence"/>
</dbReference>
<dbReference type="EMBL" id="KV453909">
    <property type="protein sequence ID" value="ODV82304.1"/>
    <property type="molecule type" value="Genomic_DNA"/>
</dbReference>
<protein>
    <submittedName>
        <fullName evidence="2">Uncharacterized protein</fullName>
    </submittedName>
</protein>
<accession>A0A1E4SS19</accession>
<organism evidence="2 3">
    <name type="scientific">Suhomyces tanzawaensis NRRL Y-17324</name>
    <dbReference type="NCBI Taxonomy" id="984487"/>
    <lineage>
        <taxon>Eukaryota</taxon>
        <taxon>Fungi</taxon>
        <taxon>Dikarya</taxon>
        <taxon>Ascomycota</taxon>
        <taxon>Saccharomycotina</taxon>
        <taxon>Pichiomycetes</taxon>
        <taxon>Debaryomycetaceae</taxon>
        <taxon>Suhomyces</taxon>
    </lineage>
</organism>